<feature type="binding site" evidence="1">
    <location>
        <position position="110"/>
    </location>
    <ligand>
        <name>Mg(2+)</name>
        <dbReference type="ChEBI" id="CHEBI:18420"/>
        <label>1</label>
    </ligand>
</feature>
<evidence type="ECO:0000256" key="1">
    <source>
        <dbReference type="PIRSR" id="PIRSR605502-1"/>
    </source>
</evidence>
<reference evidence="2 3" key="1">
    <citation type="journal article" date="2010" name="Stand. Genomic Sci.">
        <title>Complete genome sequence of Coraliomargarita akajimensis type strain (04OKA010-24).</title>
        <authorList>
            <person name="Mavromatis K."/>
            <person name="Abt B."/>
            <person name="Brambilla E."/>
            <person name="Lapidus A."/>
            <person name="Copeland A."/>
            <person name="Deshpande S."/>
            <person name="Nolan M."/>
            <person name="Lucas S."/>
            <person name="Tice H."/>
            <person name="Cheng J.F."/>
            <person name="Han C."/>
            <person name="Detter J.C."/>
            <person name="Woyke T."/>
            <person name="Goodwin L."/>
            <person name="Pitluck S."/>
            <person name="Held B."/>
            <person name="Brettin T."/>
            <person name="Tapia R."/>
            <person name="Ivanova N."/>
            <person name="Mikhailova N."/>
            <person name="Pati A."/>
            <person name="Liolios K."/>
            <person name="Chen A."/>
            <person name="Palaniappan K."/>
            <person name="Land M."/>
            <person name="Hauser L."/>
            <person name="Chang Y.J."/>
            <person name="Jeffries C.D."/>
            <person name="Rohde M."/>
            <person name="Goker M."/>
            <person name="Bristow J."/>
            <person name="Eisen J.A."/>
            <person name="Markowitz V."/>
            <person name="Hugenholtz P."/>
            <person name="Klenk H.P."/>
            <person name="Kyrpides N.C."/>
        </authorList>
    </citation>
    <scope>NUCLEOTIDE SEQUENCE [LARGE SCALE GENOMIC DNA]</scope>
    <source>
        <strain evidence="3">DSM 45221 / IAM 15411 / JCM 23193 / KCTC 12865</strain>
    </source>
</reference>
<dbReference type="Proteomes" id="UP000000925">
    <property type="component" value="Chromosome"/>
</dbReference>
<dbReference type="RefSeq" id="WP_013043275.1">
    <property type="nucleotide sequence ID" value="NC_014008.1"/>
</dbReference>
<sequence>MNSTPSPSPKATSDPNISQHSRFLAAWWGSFIGDALAMPAHWYYKRELIARDYGAISGYLAPRSPHPDSILWRSRYESSCPEDDILHDKAQYWGKPGVHYHQNLEAGENTLSSQLSRLTANSILSIGEYDPEDFLNRYIQFMLSEGSHNDIYIEESHRNFFRHYGRGKNPLQCGVEDSNISSLSTLTPLLLFTRSDRTRMKQMARTHVGIIHKGETAARAAELYADIVYHLLQGYPLETTLFDKIGRSGYQILNFPFRRWIENHEDTEVVGKLVGNGCPIEDALPATLYLALKYENHFEAGLIANAQLGGDNCHRGILLGTILGAIGGCESIPGDWVGGLRSQAELDALADGLWTATQ</sequence>
<comment type="cofactor">
    <cofactor evidence="1">
        <name>Mg(2+)</name>
        <dbReference type="ChEBI" id="CHEBI:18420"/>
    </cofactor>
    <text evidence="1">Binds 2 magnesium ions per subunit.</text>
</comment>
<dbReference type="eggNOG" id="COG1397">
    <property type="taxonomic scope" value="Bacteria"/>
</dbReference>
<evidence type="ECO:0000313" key="3">
    <source>
        <dbReference type="Proteomes" id="UP000000925"/>
    </source>
</evidence>
<dbReference type="Gene3D" id="1.10.4080.10">
    <property type="entry name" value="ADP-ribosylation/Crystallin J1"/>
    <property type="match status" value="1"/>
</dbReference>
<keyword evidence="1" id="KW-0479">Metal-binding</keyword>
<dbReference type="GO" id="GO:0046872">
    <property type="term" value="F:metal ion binding"/>
    <property type="evidence" value="ECO:0007669"/>
    <property type="project" value="UniProtKB-KW"/>
</dbReference>
<dbReference type="InterPro" id="IPR036705">
    <property type="entry name" value="Ribosyl_crysJ1_sf"/>
</dbReference>
<dbReference type="HOGENOM" id="CLU_046767_0_0_0"/>
<organism evidence="2 3">
    <name type="scientific">Coraliomargarita akajimensis (strain DSM 45221 / IAM 15411 / JCM 23193 / KCTC 12865 / 04OKA010-24)</name>
    <dbReference type="NCBI Taxonomy" id="583355"/>
    <lineage>
        <taxon>Bacteria</taxon>
        <taxon>Pseudomonadati</taxon>
        <taxon>Verrucomicrobiota</taxon>
        <taxon>Opitutia</taxon>
        <taxon>Puniceicoccales</taxon>
        <taxon>Coraliomargaritaceae</taxon>
        <taxon>Coraliomargarita</taxon>
    </lineage>
</organism>
<dbReference type="AlphaFoldDB" id="D5EJF4"/>
<dbReference type="STRING" id="583355.Caka_1534"/>
<gene>
    <name evidence="2" type="ordered locus">Caka_1534</name>
</gene>
<protein>
    <submittedName>
        <fullName evidence="2">ADP-ribosylation/Crystallin J1</fullName>
    </submittedName>
</protein>
<dbReference type="InterPro" id="IPR050792">
    <property type="entry name" value="ADP-ribosylglycohydrolase"/>
</dbReference>
<proteinExistence type="predicted"/>
<dbReference type="PANTHER" id="PTHR16222">
    <property type="entry name" value="ADP-RIBOSYLGLYCOHYDROLASE"/>
    <property type="match status" value="1"/>
</dbReference>
<dbReference type="InterPro" id="IPR005502">
    <property type="entry name" value="Ribosyl_crysJ1"/>
</dbReference>
<name>D5EJF4_CORAD</name>
<feature type="binding site" evidence="1">
    <location>
        <position position="311"/>
    </location>
    <ligand>
        <name>Mg(2+)</name>
        <dbReference type="ChEBI" id="CHEBI:18420"/>
        <label>1</label>
    </ligand>
</feature>
<keyword evidence="3" id="KW-1185">Reference proteome</keyword>
<dbReference type="SUPFAM" id="SSF101478">
    <property type="entry name" value="ADP-ribosylglycohydrolase"/>
    <property type="match status" value="1"/>
</dbReference>
<dbReference type="PANTHER" id="PTHR16222:SF34">
    <property type="entry name" value="ADP-RIBOSYLGLYCOHYDROLASE"/>
    <property type="match status" value="1"/>
</dbReference>
<dbReference type="Pfam" id="PF03747">
    <property type="entry name" value="ADP_ribosyl_GH"/>
    <property type="match status" value="1"/>
</dbReference>
<dbReference type="EMBL" id="CP001998">
    <property type="protein sequence ID" value="ADE54553.1"/>
    <property type="molecule type" value="Genomic_DNA"/>
</dbReference>
<evidence type="ECO:0000313" key="2">
    <source>
        <dbReference type="EMBL" id="ADE54553.1"/>
    </source>
</evidence>
<keyword evidence="1" id="KW-0460">Magnesium</keyword>
<accession>D5EJF4</accession>
<dbReference type="KEGG" id="caa:Caka_1534"/>